<dbReference type="OrthoDB" id="5973539at2759"/>
<dbReference type="SUPFAM" id="SSF49562">
    <property type="entry name" value="C2 domain (Calcium/lipid-binding domain, CaLB)"/>
    <property type="match status" value="2"/>
</dbReference>
<dbReference type="InterPro" id="IPR031468">
    <property type="entry name" value="SMP_LBD"/>
</dbReference>
<protein>
    <submittedName>
        <fullName evidence="15">Uncharacterized protein</fullName>
    </submittedName>
</protein>
<dbReference type="Gene3D" id="2.60.40.150">
    <property type="entry name" value="C2 domain"/>
    <property type="match status" value="2"/>
</dbReference>
<keyword evidence="10 12" id="KW-0472">Membrane</keyword>
<name>A0A0K2U1W8_LEPSM</name>
<keyword evidence="7 12" id="KW-1133">Transmembrane helix</keyword>
<reference evidence="15" key="1">
    <citation type="submission" date="2014-05" db="EMBL/GenBank/DDBJ databases">
        <authorList>
            <person name="Chronopoulou M."/>
        </authorList>
    </citation>
    <scope>NUCLEOTIDE SEQUENCE</scope>
    <source>
        <tissue evidence="15">Whole organism</tissue>
    </source>
</reference>
<dbReference type="EMBL" id="HACA01014719">
    <property type="protein sequence ID" value="CDW32080.1"/>
    <property type="molecule type" value="Transcribed_RNA"/>
</dbReference>
<feature type="compositionally biased region" description="Polar residues" evidence="11">
    <location>
        <begin position="13"/>
        <end position="25"/>
    </location>
</feature>
<dbReference type="GO" id="GO:0006869">
    <property type="term" value="P:lipid transport"/>
    <property type="evidence" value="ECO:0007669"/>
    <property type="project" value="UniProtKB-KW"/>
</dbReference>
<feature type="compositionally biased region" description="Polar residues" evidence="11">
    <location>
        <begin position="698"/>
        <end position="708"/>
    </location>
</feature>
<keyword evidence="9" id="KW-0446">Lipid-binding</keyword>
<feature type="compositionally biased region" description="Basic and acidic residues" evidence="11">
    <location>
        <begin position="27"/>
        <end position="51"/>
    </location>
</feature>
<dbReference type="GO" id="GO:0046872">
    <property type="term" value="F:metal ion binding"/>
    <property type="evidence" value="ECO:0007669"/>
    <property type="project" value="UniProtKB-KW"/>
</dbReference>
<proteinExistence type="predicted"/>
<dbReference type="PROSITE" id="PS50004">
    <property type="entry name" value="C2"/>
    <property type="match status" value="1"/>
</dbReference>
<evidence type="ECO:0000256" key="5">
    <source>
        <dbReference type="ARBA" id="ARBA00022737"/>
    </source>
</evidence>
<dbReference type="PROSITE" id="PS51847">
    <property type="entry name" value="SMP"/>
    <property type="match status" value="1"/>
</dbReference>
<feature type="region of interest" description="Disordered" evidence="11">
    <location>
        <begin position="670"/>
        <end position="711"/>
    </location>
</feature>
<keyword evidence="4" id="KW-0479">Metal-binding</keyword>
<feature type="compositionally biased region" description="Basic and acidic residues" evidence="11">
    <location>
        <begin position="1"/>
        <end position="12"/>
    </location>
</feature>
<keyword evidence="5" id="KW-0677">Repeat</keyword>
<evidence type="ECO:0000256" key="6">
    <source>
        <dbReference type="ARBA" id="ARBA00022837"/>
    </source>
</evidence>
<keyword evidence="3 12" id="KW-0812">Transmembrane</keyword>
<evidence type="ECO:0000313" key="15">
    <source>
        <dbReference type="EMBL" id="CDW32080.1"/>
    </source>
</evidence>
<evidence type="ECO:0000256" key="10">
    <source>
        <dbReference type="ARBA" id="ARBA00023136"/>
    </source>
</evidence>
<evidence type="ECO:0000256" key="11">
    <source>
        <dbReference type="SAM" id="MobiDB-lite"/>
    </source>
</evidence>
<evidence type="ECO:0000256" key="2">
    <source>
        <dbReference type="ARBA" id="ARBA00022448"/>
    </source>
</evidence>
<dbReference type="PANTHER" id="PTHR45761">
    <property type="entry name" value="EXTENDED SYNAPTOTAGMIN-LIKE PROTEIN 2, ISOFORM C"/>
    <property type="match status" value="1"/>
</dbReference>
<keyword evidence="8" id="KW-0445">Lipid transport</keyword>
<dbReference type="GO" id="GO:0005737">
    <property type="term" value="C:cytoplasm"/>
    <property type="evidence" value="ECO:0007669"/>
    <property type="project" value="UniProtKB-ARBA"/>
</dbReference>
<evidence type="ECO:0000256" key="12">
    <source>
        <dbReference type="SAM" id="Phobius"/>
    </source>
</evidence>
<dbReference type="GO" id="GO:0016020">
    <property type="term" value="C:membrane"/>
    <property type="evidence" value="ECO:0007669"/>
    <property type="project" value="UniProtKB-SubCell"/>
</dbReference>
<evidence type="ECO:0000256" key="3">
    <source>
        <dbReference type="ARBA" id="ARBA00022692"/>
    </source>
</evidence>
<dbReference type="AlphaFoldDB" id="A0A0K2U1W8"/>
<feature type="domain" description="C2" evidence="13">
    <location>
        <begin position="336"/>
        <end position="452"/>
    </location>
</feature>
<accession>A0A0K2U1W8</accession>
<evidence type="ECO:0000256" key="1">
    <source>
        <dbReference type="ARBA" id="ARBA00004370"/>
    </source>
</evidence>
<feature type="domain" description="SMP-LTD" evidence="14">
    <location>
        <begin position="160"/>
        <end position="338"/>
    </location>
</feature>
<evidence type="ECO:0000259" key="13">
    <source>
        <dbReference type="PROSITE" id="PS50004"/>
    </source>
</evidence>
<sequence>MHNDSHEEKDNTSRVNGTIGSQISKDYSLEEFLKETDHSTSEDHESEKAEEVPVSLHGQDKEKNQESNLAFDSNCHIDSIGKYTHLIKFGLSCVLSYFIGFFEWSILWIILALTIFTIYLHKKHKKKLKTFFAYDIATRGEEKALQCRFSELPSWVQFSDINRVEWINTVISVIWPHVSYFMDYFLRHSVEPLAREALEQYKLWDFKFQQIDFGKIPPRICGVKVHGEPGSSEIIIDVDFEYNGDIDVSISVLKISSSVADVQIQGRLRIVLKPIIEDIPFIAGIQIFFLTSPEIDFDLGGAASILDLPGLNTVIKQSLNDYIERYAVLPNKISILLSDKISPVELKMPQPVGIVTVDVIEAKNLPSNLDLLSSIDPYVIIRHGSFELQTTVKSGSNPIWNETLYFPIEVPESQDLNVTVFDSDMGSSDDFSGSTKVNIQSIVKNGKIDEWIPLNNVPSGSIHLKLSWSQVRLEPLPDNEILNHSALLCIFLDSASVGTRYSSRPIIRVSIKAGEFSRETQNIFHGEKNPEFHEGFVFVIDHLNETSVVKFTIFDDRREVSVSNGSFSISSVATFSRKNFKIANYKLNDSESSVSFAAQVQLLDKTNNSKFSESVQALLSSGSKRLVKGLGSSATGAARDVSGYAKNVKSVTGTAIKNLGTAASNKTKNLSSTLRRKEDITDGGESVSLFKKEEEPSPDNNSTSCTQKSLKDHLKSFIRL</sequence>
<dbReference type="PANTHER" id="PTHR45761:SF1">
    <property type="entry name" value="EXTENDED SYNAPTOTAGMIN-LIKE PROTEIN 2, ISOFORM C"/>
    <property type="match status" value="1"/>
</dbReference>
<comment type="subcellular location">
    <subcellularLocation>
        <location evidence="1">Membrane</location>
    </subcellularLocation>
</comment>
<evidence type="ECO:0000256" key="9">
    <source>
        <dbReference type="ARBA" id="ARBA00023121"/>
    </source>
</evidence>
<evidence type="ECO:0000256" key="4">
    <source>
        <dbReference type="ARBA" id="ARBA00022723"/>
    </source>
</evidence>
<evidence type="ECO:0000259" key="14">
    <source>
        <dbReference type="PROSITE" id="PS51847"/>
    </source>
</evidence>
<feature type="region of interest" description="Disordered" evidence="11">
    <location>
        <begin position="1"/>
        <end position="60"/>
    </location>
</feature>
<dbReference type="Pfam" id="PF00168">
    <property type="entry name" value="C2"/>
    <property type="match status" value="2"/>
</dbReference>
<keyword evidence="2" id="KW-0813">Transport</keyword>
<dbReference type="InterPro" id="IPR035892">
    <property type="entry name" value="C2_domain_sf"/>
</dbReference>
<dbReference type="CDD" id="cd21670">
    <property type="entry name" value="SMP_ESyt"/>
    <property type="match status" value="1"/>
</dbReference>
<dbReference type="GO" id="GO:0008289">
    <property type="term" value="F:lipid binding"/>
    <property type="evidence" value="ECO:0007669"/>
    <property type="project" value="UniProtKB-KW"/>
</dbReference>
<evidence type="ECO:0000256" key="7">
    <source>
        <dbReference type="ARBA" id="ARBA00022989"/>
    </source>
</evidence>
<dbReference type="InterPro" id="IPR051634">
    <property type="entry name" value="Extended_Synaptotagmin"/>
</dbReference>
<dbReference type="GO" id="GO:0012505">
    <property type="term" value="C:endomembrane system"/>
    <property type="evidence" value="ECO:0007669"/>
    <property type="project" value="UniProtKB-ARBA"/>
</dbReference>
<dbReference type="InterPro" id="IPR039010">
    <property type="entry name" value="Synaptotagmin_SMP"/>
</dbReference>
<dbReference type="SMART" id="SM00239">
    <property type="entry name" value="C2"/>
    <property type="match status" value="2"/>
</dbReference>
<evidence type="ECO:0000256" key="8">
    <source>
        <dbReference type="ARBA" id="ARBA00023055"/>
    </source>
</evidence>
<organism evidence="15">
    <name type="scientific">Lepeophtheirus salmonis</name>
    <name type="common">Salmon louse</name>
    <name type="synonym">Caligus salmonis</name>
    <dbReference type="NCBI Taxonomy" id="72036"/>
    <lineage>
        <taxon>Eukaryota</taxon>
        <taxon>Metazoa</taxon>
        <taxon>Ecdysozoa</taxon>
        <taxon>Arthropoda</taxon>
        <taxon>Crustacea</taxon>
        <taxon>Multicrustacea</taxon>
        <taxon>Hexanauplia</taxon>
        <taxon>Copepoda</taxon>
        <taxon>Siphonostomatoida</taxon>
        <taxon>Caligidae</taxon>
        <taxon>Lepeophtheirus</taxon>
    </lineage>
</organism>
<dbReference type="InterPro" id="IPR000008">
    <property type="entry name" value="C2_dom"/>
</dbReference>
<feature type="transmembrane region" description="Helical" evidence="12">
    <location>
        <begin position="94"/>
        <end position="120"/>
    </location>
</feature>
<keyword evidence="6" id="KW-0106">Calcium</keyword>
<dbReference type="Pfam" id="PF17047">
    <property type="entry name" value="SMP_LBD"/>
    <property type="match status" value="1"/>
</dbReference>